<evidence type="ECO:0000313" key="3">
    <source>
        <dbReference type="Proteomes" id="UP000652219"/>
    </source>
</evidence>
<feature type="compositionally biased region" description="Polar residues" evidence="1">
    <location>
        <begin position="236"/>
        <end position="248"/>
    </location>
</feature>
<accession>A0A8H6IS83</accession>
<reference evidence="2 3" key="1">
    <citation type="journal article" date="2020" name="Phytopathology">
        <title>Genome Sequence Resources of Colletotrichum truncatum, C. plurivorum, C. musicola, and C. sojae: Four Species Pathogenic to Soybean (Glycine max).</title>
        <authorList>
            <person name="Rogerio F."/>
            <person name="Boufleur T.R."/>
            <person name="Ciampi-Guillardi M."/>
            <person name="Sukno S.A."/>
            <person name="Thon M.R."/>
            <person name="Massola Junior N.S."/>
            <person name="Baroncelli R."/>
        </authorList>
    </citation>
    <scope>NUCLEOTIDE SEQUENCE [LARGE SCALE GENOMIC DNA]</scope>
    <source>
        <strain evidence="2 3">LFN0009</strain>
    </source>
</reference>
<gene>
    <name evidence="2" type="ORF">CSOJ01_13763</name>
</gene>
<keyword evidence="3" id="KW-1185">Reference proteome</keyword>
<dbReference type="Proteomes" id="UP000652219">
    <property type="component" value="Unassembled WGS sequence"/>
</dbReference>
<feature type="compositionally biased region" description="Basic residues" evidence="1">
    <location>
        <begin position="181"/>
        <end position="193"/>
    </location>
</feature>
<protein>
    <submittedName>
        <fullName evidence="2">Uncharacterized protein</fullName>
    </submittedName>
</protein>
<sequence length="359" mass="40910">MSHQRVPGNRRGDEASEDRAYLAKYTRVIEQIHGLTGQKGAKSIMPSKAVSAFETLTCEPYLPPGLGARNYGQLAASRLMIVLEAAIKISQRNPTTEELKIWAAAVMELDNKIHVTPQKVSTVMNALTFARTLYLLHPPPGRPAQCFLPFLKTLDQWIAIQDRPHASEEEDNDTMVDGAKRLNKKQRKRRNKREQKQQAQAQKGQDQKIKGHSAKRPLTKDEGGTKDQMTKRRRLSPTQLRLQETPSKNHLGKKKEASEPDTVSPSPSIYRTPASKRDGTSGDELEAENRRLRDRLQEESGLVEKMRSDRRLLWAELRQHINPVRRAQGFLEWEHDELEVYLESCQHFTYAAGRPENKA</sequence>
<organism evidence="2 3">
    <name type="scientific">Colletotrichum sojae</name>
    <dbReference type="NCBI Taxonomy" id="2175907"/>
    <lineage>
        <taxon>Eukaryota</taxon>
        <taxon>Fungi</taxon>
        <taxon>Dikarya</taxon>
        <taxon>Ascomycota</taxon>
        <taxon>Pezizomycotina</taxon>
        <taxon>Sordariomycetes</taxon>
        <taxon>Hypocreomycetidae</taxon>
        <taxon>Glomerellales</taxon>
        <taxon>Glomerellaceae</taxon>
        <taxon>Colletotrichum</taxon>
        <taxon>Colletotrichum orchidearum species complex</taxon>
    </lineage>
</organism>
<feature type="region of interest" description="Disordered" evidence="1">
    <location>
        <begin position="165"/>
        <end position="292"/>
    </location>
</feature>
<evidence type="ECO:0000256" key="1">
    <source>
        <dbReference type="SAM" id="MobiDB-lite"/>
    </source>
</evidence>
<proteinExistence type="predicted"/>
<evidence type="ECO:0000313" key="2">
    <source>
        <dbReference type="EMBL" id="KAF6794185.1"/>
    </source>
</evidence>
<name>A0A8H6IS83_9PEZI</name>
<comment type="caution">
    <text evidence="2">The sequence shown here is derived from an EMBL/GenBank/DDBJ whole genome shotgun (WGS) entry which is preliminary data.</text>
</comment>
<feature type="compositionally biased region" description="Basic and acidic residues" evidence="1">
    <location>
        <begin position="218"/>
        <end position="230"/>
    </location>
</feature>
<dbReference type="EMBL" id="WIGN01000418">
    <property type="protein sequence ID" value="KAF6794185.1"/>
    <property type="molecule type" value="Genomic_DNA"/>
</dbReference>
<dbReference type="AlphaFoldDB" id="A0A8H6IS83"/>